<feature type="compositionally biased region" description="Basic and acidic residues" evidence="1">
    <location>
        <begin position="348"/>
        <end position="383"/>
    </location>
</feature>
<dbReference type="InterPro" id="IPR016095">
    <property type="entry name" value="Ribosomal_uL1_3-a/b-sand"/>
</dbReference>
<accession>A0A7S2WN01</accession>
<gene>
    <name evidence="2" type="ORF">EANT1437_LOCUS14288</name>
</gene>
<feature type="region of interest" description="Disordered" evidence="1">
    <location>
        <begin position="453"/>
        <end position="477"/>
    </location>
</feature>
<evidence type="ECO:0000256" key="1">
    <source>
        <dbReference type="SAM" id="MobiDB-lite"/>
    </source>
</evidence>
<reference evidence="2" key="1">
    <citation type="submission" date="2021-01" db="EMBL/GenBank/DDBJ databases">
        <authorList>
            <person name="Corre E."/>
            <person name="Pelletier E."/>
            <person name="Niang G."/>
            <person name="Scheremetjew M."/>
            <person name="Finn R."/>
            <person name="Kale V."/>
            <person name="Holt S."/>
            <person name="Cochrane G."/>
            <person name="Meng A."/>
            <person name="Brown T."/>
            <person name="Cohen L."/>
        </authorList>
    </citation>
    <scope>NUCLEOTIDE SEQUENCE</scope>
    <source>
        <strain evidence="2">CCMP1452</strain>
    </source>
</reference>
<protein>
    <recommendedName>
        <fullName evidence="3">Ribosomal protein L1</fullName>
    </recommendedName>
</protein>
<evidence type="ECO:0008006" key="3">
    <source>
        <dbReference type="Google" id="ProtNLM"/>
    </source>
</evidence>
<dbReference type="CDD" id="cd00403">
    <property type="entry name" value="Ribosomal_L1"/>
    <property type="match status" value="1"/>
</dbReference>
<feature type="region of interest" description="Disordered" evidence="1">
    <location>
        <begin position="288"/>
        <end position="426"/>
    </location>
</feature>
<feature type="compositionally biased region" description="Basic residues" evidence="1">
    <location>
        <begin position="460"/>
        <end position="477"/>
    </location>
</feature>
<proteinExistence type="predicted"/>
<dbReference type="AlphaFoldDB" id="A0A7S2WN01"/>
<feature type="compositionally biased region" description="Basic and acidic residues" evidence="1">
    <location>
        <begin position="391"/>
        <end position="417"/>
    </location>
</feature>
<dbReference type="Gene3D" id="3.40.50.790">
    <property type="match status" value="1"/>
</dbReference>
<dbReference type="EMBL" id="HBHI01027891">
    <property type="protein sequence ID" value="CAD9697417.1"/>
    <property type="molecule type" value="Transcribed_RNA"/>
</dbReference>
<dbReference type="SUPFAM" id="SSF56808">
    <property type="entry name" value="Ribosomal protein L1"/>
    <property type="match status" value="1"/>
</dbReference>
<dbReference type="InterPro" id="IPR028364">
    <property type="entry name" value="Ribosomal_uL1/biogenesis"/>
</dbReference>
<sequence>MPAKTATPVSSVPTGAGVDSALLEKAMAALLKHHEDTVSKNKSKKSLLPKGDDIPVQVQLTLSRVPTNPSPKPIRIDIPHPFHKPPSHMEVDETDEYLEEAEICLIVKDEDKEWIKDLVKKVGPESSLSCIKKVLGLDSLRKKHSQFSDKRALLQKFDFFLADDRILPMLSKNLGKSFFRAKKQPIPINVTRKSGLPFAVDKCLKATWMFVSAGTCITIKAGDTGMAVEKLHKNVETIISQAVMKIPKKWANVQAICIKSSQSVALPIYNKTKEDLDEIAKLAGIEEESKKRSRELDETSKETMLEEKKKKQKHEVETKSPLLKALKQNRSQVESTKKKIRSPSLGEENEKKSPKLKKKQDGIKENRKEKVKTPKKKQEESMSSKKSKKSKDKENEPEKQSLPKKKEEEKKFIESKKFKGTKKGYSFHKGEQGVGYYVDVLPVLDKMALAAFSRLGKGGGKGRKSPKSTPKKRRGRR</sequence>
<name>A0A7S2WN01_9STRA</name>
<dbReference type="Pfam" id="PF00687">
    <property type="entry name" value="Ribosomal_L1"/>
    <property type="match status" value="1"/>
</dbReference>
<dbReference type="InterPro" id="IPR023674">
    <property type="entry name" value="Ribosomal_uL1-like"/>
</dbReference>
<organism evidence="2">
    <name type="scientific">Eucampia antarctica</name>
    <dbReference type="NCBI Taxonomy" id="49252"/>
    <lineage>
        <taxon>Eukaryota</taxon>
        <taxon>Sar</taxon>
        <taxon>Stramenopiles</taxon>
        <taxon>Ochrophyta</taxon>
        <taxon>Bacillariophyta</taxon>
        <taxon>Mediophyceae</taxon>
        <taxon>Biddulphiophycidae</taxon>
        <taxon>Hemiaulales</taxon>
        <taxon>Hemiaulaceae</taxon>
        <taxon>Eucampia</taxon>
    </lineage>
</organism>
<feature type="region of interest" description="Disordered" evidence="1">
    <location>
        <begin position="64"/>
        <end position="84"/>
    </location>
</feature>
<evidence type="ECO:0000313" key="2">
    <source>
        <dbReference type="EMBL" id="CAD9697417.1"/>
    </source>
</evidence>
<dbReference type="Gene3D" id="3.30.190.20">
    <property type="match status" value="1"/>
</dbReference>
<feature type="compositionally biased region" description="Basic and acidic residues" evidence="1">
    <location>
        <begin position="288"/>
        <end position="318"/>
    </location>
</feature>